<dbReference type="SUPFAM" id="SSF46785">
    <property type="entry name" value="Winged helix' DNA-binding domain"/>
    <property type="match status" value="1"/>
</dbReference>
<comment type="similarity">
    <text evidence="1">Belongs to the BlaI transcriptional regulatory family.</text>
</comment>
<evidence type="ECO:0000256" key="2">
    <source>
        <dbReference type="ARBA" id="ARBA00023015"/>
    </source>
</evidence>
<protein>
    <recommendedName>
        <fullName evidence="7">Penicillinase repressor</fullName>
    </recommendedName>
</protein>
<evidence type="ECO:0008006" key="7">
    <source>
        <dbReference type="Google" id="ProtNLM"/>
    </source>
</evidence>
<keyword evidence="4" id="KW-0804">Transcription</keyword>
<organism evidence="5 6">
    <name type="scientific">Xylocopilactobacillus apicola</name>
    <dbReference type="NCBI Taxonomy" id="2932184"/>
    <lineage>
        <taxon>Bacteria</taxon>
        <taxon>Bacillati</taxon>
        <taxon>Bacillota</taxon>
        <taxon>Bacilli</taxon>
        <taxon>Lactobacillales</taxon>
        <taxon>Lactobacillaceae</taxon>
        <taxon>Xylocopilactobacillus</taxon>
    </lineage>
</organism>
<dbReference type="GO" id="GO:0045892">
    <property type="term" value="P:negative regulation of DNA-templated transcription"/>
    <property type="evidence" value="ECO:0007669"/>
    <property type="project" value="InterPro"/>
</dbReference>
<dbReference type="InterPro" id="IPR036388">
    <property type="entry name" value="WH-like_DNA-bd_sf"/>
</dbReference>
<proteinExistence type="inferred from homology"/>
<dbReference type="InterPro" id="IPR036390">
    <property type="entry name" value="WH_DNA-bd_sf"/>
</dbReference>
<dbReference type="EMBL" id="AP026802">
    <property type="protein sequence ID" value="BDR57913.1"/>
    <property type="molecule type" value="Genomic_DNA"/>
</dbReference>
<name>A0AAU9D390_9LACO</name>
<evidence type="ECO:0000313" key="6">
    <source>
        <dbReference type="Proteomes" id="UP001321861"/>
    </source>
</evidence>
<dbReference type="AlphaFoldDB" id="A0AAU9D390"/>
<dbReference type="GO" id="GO:0003677">
    <property type="term" value="F:DNA binding"/>
    <property type="evidence" value="ECO:0007669"/>
    <property type="project" value="UniProtKB-KW"/>
</dbReference>
<dbReference type="InterPro" id="IPR005650">
    <property type="entry name" value="BlaI_family"/>
</dbReference>
<evidence type="ECO:0000256" key="1">
    <source>
        <dbReference type="ARBA" id="ARBA00011046"/>
    </source>
</evidence>
<keyword evidence="3" id="KW-0238">DNA-binding</keyword>
<gene>
    <name evidence="5" type="ORF">XA3_03540</name>
</gene>
<dbReference type="Gene3D" id="1.10.10.10">
    <property type="entry name" value="Winged helix-like DNA-binding domain superfamily/Winged helix DNA-binding domain"/>
    <property type="match status" value="1"/>
</dbReference>
<dbReference type="KEGG" id="xap:XA3_03540"/>
<evidence type="ECO:0000256" key="3">
    <source>
        <dbReference type="ARBA" id="ARBA00023125"/>
    </source>
</evidence>
<accession>A0AAU9D390</accession>
<sequence length="115" mass="13597">MERLTIAEETVMNVLWGSDAALSSQEVSHLSEELDPNKTQILMRRLRHKEFVKVVQIELRKKSLTRIYRPQVSEGEYFKSFVSKRAMLHLIKSHAAEMNRKELEKLKEFIQNLKK</sequence>
<dbReference type="RefSeq" id="WP_317635843.1">
    <property type="nucleotide sequence ID" value="NZ_AP026802.1"/>
</dbReference>
<evidence type="ECO:0000313" key="5">
    <source>
        <dbReference type="EMBL" id="BDR57913.1"/>
    </source>
</evidence>
<dbReference type="Proteomes" id="UP001321861">
    <property type="component" value="Chromosome"/>
</dbReference>
<dbReference type="Pfam" id="PF03965">
    <property type="entry name" value="Penicillinase_R"/>
    <property type="match status" value="1"/>
</dbReference>
<evidence type="ECO:0000256" key="4">
    <source>
        <dbReference type="ARBA" id="ARBA00023163"/>
    </source>
</evidence>
<reference evidence="5 6" key="1">
    <citation type="journal article" date="2023" name="Microbiol. Spectr.">
        <title>Symbiosis of Carpenter Bees with Uncharacterized Lactic Acid Bacteria Showing NAD Auxotrophy.</title>
        <authorList>
            <person name="Kawasaki S."/>
            <person name="Ozawa K."/>
            <person name="Mori T."/>
            <person name="Yamamoto A."/>
            <person name="Ito M."/>
            <person name="Ohkuma M."/>
            <person name="Sakamoto M."/>
            <person name="Matsutani M."/>
        </authorList>
    </citation>
    <scope>NUCLEOTIDE SEQUENCE [LARGE SCALE GENOMIC DNA]</scope>
    <source>
        <strain evidence="5 6">XA3</strain>
    </source>
</reference>
<keyword evidence="6" id="KW-1185">Reference proteome</keyword>
<keyword evidence="2" id="KW-0805">Transcription regulation</keyword>